<name>A0ABN8MPU7_9CNID</name>
<dbReference type="InterPro" id="IPR002035">
    <property type="entry name" value="VWF_A"/>
</dbReference>
<protein>
    <recommendedName>
        <fullName evidence="3">VWFA domain-containing protein</fullName>
    </recommendedName>
</protein>
<accession>A0ABN8MPU7</accession>
<dbReference type="SUPFAM" id="SSF103190">
    <property type="entry name" value="Sensory domain-like"/>
    <property type="match status" value="1"/>
</dbReference>
<dbReference type="PANTHER" id="PTHR10166">
    <property type="entry name" value="VOLTAGE-DEPENDENT CALCIUM CHANNEL SUBUNIT ALPHA-2/DELTA-RELATED"/>
    <property type="match status" value="1"/>
</dbReference>
<feature type="domain" description="VWFA" evidence="3">
    <location>
        <begin position="220"/>
        <end position="416"/>
    </location>
</feature>
<keyword evidence="2" id="KW-0812">Transmembrane</keyword>
<dbReference type="SMART" id="SM00327">
    <property type="entry name" value="VWA"/>
    <property type="match status" value="1"/>
</dbReference>
<gene>
    <name evidence="4" type="ORF">PEVE_00036216</name>
</gene>
<feature type="transmembrane region" description="Helical" evidence="2">
    <location>
        <begin position="1088"/>
        <end position="1111"/>
    </location>
</feature>
<dbReference type="InterPro" id="IPR036465">
    <property type="entry name" value="vWFA_dom_sf"/>
</dbReference>
<keyword evidence="5" id="KW-1185">Reference proteome</keyword>
<dbReference type="Gene3D" id="3.40.50.410">
    <property type="entry name" value="von Willebrand factor, type A domain"/>
    <property type="match status" value="1"/>
</dbReference>
<sequence length="1354" mass="150923">MAAFASVVRRVKDTVIIFSICYFVVLSSLQACASLLDPSLISMELQSFARDALGVEEMQIHLEKLQYHKQTMTGEDTLPSLAAKLADKLKTRFAVVRRLKKAVEDSYNRAANTKPVTECCKAEKSKLQYNTRFRSLVDVNNFCAQISSTASPNPFHLDESVLLEMKAIFETYSFFTWQYFASEEGMLTIFPVHFNEKDCSKYDPRYRPFYVETATPEAKDVVLVIDTSASMIGEKLVIAKEAANTVLETMNPKDHVGIVSFNTKVATPGVFGGKRLCYGERLARATPENINSLKSYVGGLVSHGETQYRLAFEKAFNLLKGTTSEDAGKPKRKVILFLTDGAPSDDKKAIFQTIRDRNLELNNSVVILTFGFGGVDQETMNILQDIALQNTAKYGVFSNASFGDITKGKYIAVEDIKTLRSKMGLYYNFFAAGKQLDRPVASVPYVDAFGLGLVISITLPCYHKGMFIGVVGTDISMEDLVSDINLLNEGQSAYAFMTSKSGRTIVHPLLPAPTDAYGDPVYLDIRALEPEAEFNDVFTSMTNGRSGSKTFLAKRFLPRGGDVKEGVEAREVNSTYTWTQVDGTEFTLGVVVPVAYAKEKLKAVTIPEGYKFQYHRIDLQSFEKPCSHFGVNATKGTTVVKFAPGAFKDNYEYIGKKESRADLELLNAYMTDDTETINSPGLEPGIRDTVTATWKVEDIWLREKTELTQYLVWRYIGTADGVFRQMPGAVSQKSYDPRQRPWYYSALGNTGLLTLTTPYLDAGQPNGRGAGVIITVARSLYRGESSHHHHTNDEVLGVMGADFSLAYFYRLITKVYPKCRERKFYSCFVMDSAGFLIMHEDFLAHSEIAQDLEYVHITNKEKNIAEHLITNGYLKKRECRNLKEIQKQSFYEVDLPYGGVDVLKSGDSCSKYQLNKIVGTNAYLGVALRDSICAAESCTCSSENECFRPSTKCECPCTSPLEFEYCQSQFPNSSLLICPALAPKSQQTSNPSLPHSGKKCHDSQLSLDKCFDPRCSERNSSQTCEGIVSCYWCVYNKDNVPLKKPYCANADVCFRGKEAQVLPLCVGPTKSKKESIVPRGNWFSKNNAGALAGLTIGGVVIIVALFGLAMWQRRHRVEKRSPSREDIIDAQNEDLRKRPRAPTPILTAVYENPDVLESSEEVSVVPSSDNDAMISMPEERSPHPSDSRSALDPSESSASPDQLHPERNLTVRKNPRAKSQEFSNAIEPDTREAQKIEKPFGQASNPRFRKATVTHPLQTLQPRNTLDDTPLQQNNITLTNDKESFELPGNQGQSVLITSFDDVEPKYLNSNRPEYSNIPPPVPEQRNDSGAYVSPLTLQSFGNTDEHGYLVCFL</sequence>
<feature type="compositionally biased region" description="Basic and acidic residues" evidence="1">
    <location>
        <begin position="1228"/>
        <end position="1238"/>
    </location>
</feature>
<reference evidence="4 5" key="1">
    <citation type="submission" date="2022-05" db="EMBL/GenBank/DDBJ databases">
        <authorList>
            <consortium name="Genoscope - CEA"/>
            <person name="William W."/>
        </authorList>
    </citation>
    <scope>NUCLEOTIDE SEQUENCE [LARGE SCALE GENOMIC DNA]</scope>
</reference>
<evidence type="ECO:0000313" key="5">
    <source>
        <dbReference type="Proteomes" id="UP001159427"/>
    </source>
</evidence>
<evidence type="ECO:0000256" key="1">
    <source>
        <dbReference type="SAM" id="MobiDB-lite"/>
    </source>
</evidence>
<comment type="caution">
    <text evidence="4">The sequence shown here is derived from an EMBL/GenBank/DDBJ whole genome shotgun (WGS) entry which is preliminary data.</text>
</comment>
<dbReference type="PANTHER" id="PTHR10166:SF66">
    <property type="entry name" value="VWFA AND CACHE DOMAIN-CONTAINING PROTEIN CG16868"/>
    <property type="match status" value="1"/>
</dbReference>
<feature type="region of interest" description="Disordered" evidence="1">
    <location>
        <begin position="1157"/>
        <end position="1248"/>
    </location>
</feature>
<dbReference type="Pfam" id="PF00092">
    <property type="entry name" value="VWA"/>
    <property type="match status" value="1"/>
</dbReference>
<organism evidence="4 5">
    <name type="scientific">Porites evermanni</name>
    <dbReference type="NCBI Taxonomy" id="104178"/>
    <lineage>
        <taxon>Eukaryota</taxon>
        <taxon>Metazoa</taxon>
        <taxon>Cnidaria</taxon>
        <taxon>Anthozoa</taxon>
        <taxon>Hexacorallia</taxon>
        <taxon>Scleractinia</taxon>
        <taxon>Fungiina</taxon>
        <taxon>Poritidae</taxon>
        <taxon>Porites</taxon>
    </lineage>
</organism>
<dbReference type="Gene3D" id="3.30.450.20">
    <property type="entry name" value="PAS domain"/>
    <property type="match status" value="2"/>
</dbReference>
<dbReference type="EMBL" id="CALNXI010000573">
    <property type="protein sequence ID" value="CAH3029466.1"/>
    <property type="molecule type" value="Genomic_DNA"/>
</dbReference>
<dbReference type="InterPro" id="IPR029151">
    <property type="entry name" value="Sensor-like_sf"/>
</dbReference>
<proteinExistence type="predicted"/>
<evidence type="ECO:0000259" key="3">
    <source>
        <dbReference type="PROSITE" id="PS50234"/>
    </source>
</evidence>
<evidence type="ECO:0000313" key="4">
    <source>
        <dbReference type="EMBL" id="CAH3029466.1"/>
    </source>
</evidence>
<keyword evidence="2" id="KW-0472">Membrane</keyword>
<feature type="region of interest" description="Disordered" evidence="1">
    <location>
        <begin position="1119"/>
        <end position="1140"/>
    </location>
</feature>
<keyword evidence="2" id="KW-1133">Transmembrane helix</keyword>
<evidence type="ECO:0000256" key="2">
    <source>
        <dbReference type="SAM" id="Phobius"/>
    </source>
</evidence>
<dbReference type="PROSITE" id="PS50234">
    <property type="entry name" value="VWFA"/>
    <property type="match status" value="1"/>
</dbReference>
<feature type="compositionally biased region" description="Basic and acidic residues" evidence="1">
    <location>
        <begin position="1177"/>
        <end position="1186"/>
    </location>
</feature>
<dbReference type="InterPro" id="IPR051173">
    <property type="entry name" value="Ca_channel_alpha-2/delta"/>
</dbReference>
<dbReference type="Proteomes" id="UP001159427">
    <property type="component" value="Unassembled WGS sequence"/>
</dbReference>
<dbReference type="SUPFAM" id="SSF53300">
    <property type="entry name" value="vWA-like"/>
    <property type="match status" value="1"/>
</dbReference>